<evidence type="ECO:0000256" key="4">
    <source>
        <dbReference type="ARBA" id="ARBA00023002"/>
    </source>
</evidence>
<dbReference type="AlphaFoldDB" id="A0A4R5A7R5"/>
<dbReference type="InterPro" id="IPR002397">
    <property type="entry name" value="Cyt_P450_B"/>
</dbReference>
<dbReference type="GO" id="GO:0006707">
    <property type="term" value="P:cholesterol catabolic process"/>
    <property type="evidence" value="ECO:0007669"/>
    <property type="project" value="TreeGrafter"/>
</dbReference>
<dbReference type="Pfam" id="PF00067">
    <property type="entry name" value="p450"/>
    <property type="match status" value="1"/>
</dbReference>
<evidence type="ECO:0000256" key="5">
    <source>
        <dbReference type="ARBA" id="ARBA00023004"/>
    </source>
</evidence>
<evidence type="ECO:0000256" key="2">
    <source>
        <dbReference type="ARBA" id="ARBA00022617"/>
    </source>
</evidence>
<evidence type="ECO:0000313" key="9">
    <source>
        <dbReference type="Proteomes" id="UP000295578"/>
    </source>
</evidence>
<dbReference type="SUPFAM" id="SSF48264">
    <property type="entry name" value="Cytochrome P450"/>
    <property type="match status" value="1"/>
</dbReference>
<dbReference type="FunFam" id="1.10.630.10:FF:000018">
    <property type="entry name" value="Cytochrome P450 monooxygenase"/>
    <property type="match status" value="1"/>
</dbReference>
<dbReference type="PRINTS" id="PR00359">
    <property type="entry name" value="BP450"/>
</dbReference>
<dbReference type="PROSITE" id="PS00086">
    <property type="entry name" value="CYTOCHROME_P450"/>
    <property type="match status" value="1"/>
</dbReference>
<dbReference type="InterPro" id="IPR001128">
    <property type="entry name" value="Cyt_P450"/>
</dbReference>
<keyword evidence="3 7" id="KW-0479">Metal-binding</keyword>
<gene>
    <name evidence="8" type="ORF">E1293_38330</name>
</gene>
<dbReference type="PANTHER" id="PTHR46696">
    <property type="entry name" value="P450, PUTATIVE (EUROFUNG)-RELATED"/>
    <property type="match status" value="1"/>
</dbReference>
<name>A0A4R5A7R5_9ACTN</name>
<dbReference type="InterPro" id="IPR017972">
    <property type="entry name" value="Cyt_P450_CS"/>
</dbReference>
<evidence type="ECO:0000256" key="1">
    <source>
        <dbReference type="ARBA" id="ARBA00010617"/>
    </source>
</evidence>
<dbReference type="GO" id="GO:0005506">
    <property type="term" value="F:iron ion binding"/>
    <property type="evidence" value="ECO:0007669"/>
    <property type="project" value="InterPro"/>
</dbReference>
<accession>A0A4R5A7R5</accession>
<organism evidence="8 9">
    <name type="scientific">Actinomadura darangshiensis</name>
    <dbReference type="NCBI Taxonomy" id="705336"/>
    <lineage>
        <taxon>Bacteria</taxon>
        <taxon>Bacillati</taxon>
        <taxon>Actinomycetota</taxon>
        <taxon>Actinomycetes</taxon>
        <taxon>Streptosporangiales</taxon>
        <taxon>Thermomonosporaceae</taxon>
        <taxon>Actinomadura</taxon>
    </lineage>
</organism>
<evidence type="ECO:0000313" key="8">
    <source>
        <dbReference type="EMBL" id="TDD67150.1"/>
    </source>
</evidence>
<dbReference type="EMBL" id="SMKY01000293">
    <property type="protein sequence ID" value="TDD67150.1"/>
    <property type="molecule type" value="Genomic_DNA"/>
</dbReference>
<dbReference type="PANTHER" id="PTHR46696:SF4">
    <property type="entry name" value="BIOTIN BIOSYNTHESIS CYTOCHROME P450"/>
    <property type="match status" value="1"/>
</dbReference>
<proteinExistence type="inferred from homology"/>
<dbReference type="GO" id="GO:0036199">
    <property type="term" value="F:cholest-4-en-3-one 26-monooxygenase activity"/>
    <property type="evidence" value="ECO:0007669"/>
    <property type="project" value="TreeGrafter"/>
</dbReference>
<dbReference type="OrthoDB" id="502624at2"/>
<evidence type="ECO:0000256" key="7">
    <source>
        <dbReference type="RuleBase" id="RU000461"/>
    </source>
</evidence>
<reference evidence="8 9" key="1">
    <citation type="submission" date="2019-03" db="EMBL/GenBank/DDBJ databases">
        <title>Draft genome sequences of novel Actinobacteria.</title>
        <authorList>
            <person name="Sahin N."/>
            <person name="Ay H."/>
            <person name="Saygin H."/>
        </authorList>
    </citation>
    <scope>NUCLEOTIDE SEQUENCE [LARGE SCALE GENOMIC DNA]</scope>
    <source>
        <strain evidence="8 9">DSM 45941</strain>
    </source>
</reference>
<keyword evidence="9" id="KW-1185">Reference proteome</keyword>
<dbReference type="Gene3D" id="1.10.630.10">
    <property type="entry name" value="Cytochrome P450"/>
    <property type="match status" value="1"/>
</dbReference>
<keyword evidence="4 7" id="KW-0560">Oxidoreductase</keyword>
<keyword evidence="2 7" id="KW-0349">Heme</keyword>
<keyword evidence="6 7" id="KW-0503">Monooxygenase</keyword>
<keyword evidence="5 7" id="KW-0408">Iron</keyword>
<comment type="caution">
    <text evidence="8">The sequence shown here is derived from an EMBL/GenBank/DDBJ whole genome shotgun (WGS) entry which is preliminary data.</text>
</comment>
<dbReference type="GO" id="GO:0020037">
    <property type="term" value="F:heme binding"/>
    <property type="evidence" value="ECO:0007669"/>
    <property type="project" value="InterPro"/>
</dbReference>
<dbReference type="RefSeq" id="WP_132203588.1">
    <property type="nucleotide sequence ID" value="NZ_SMKY01000293.1"/>
</dbReference>
<sequence length="392" mass="43467">MPVEFDPYSDVFRVDPYPTYAKLQQEAPVYRNAKLGFWAISRYRDVTAALRDPTRFSSINGPLLDPAMWGPGAHKVLSFSAMDAPRHTVMRALAAPVFGPAKVATLEPEITRITRSHLAPALERGSFDFVTDLAAKVPMDVISELLGVPPGERERTRELANLAADRPLGSRDVPPEGAAALMELVEYLRGLIDERQRRPREDLTSALIAARIEGRPLTEEEVTACLVLLIAAGNETTTRLLAAAWYWAWRNPDQRAVAFSHRTDDWISETLRYDGPVQYVLRTTTQEMEVADTAMPQGARVMLLLAAANRDPDAFTAPDRYDLTRDTRRAIAFGLGPHFCLGAPLARLEARVVLGELAAQVRDYDIDAGRAQPVFTTNTRGFSSLPTTVKLR</sequence>
<evidence type="ECO:0000256" key="6">
    <source>
        <dbReference type="ARBA" id="ARBA00023033"/>
    </source>
</evidence>
<dbReference type="InterPro" id="IPR036396">
    <property type="entry name" value="Cyt_P450_sf"/>
</dbReference>
<dbReference type="Proteomes" id="UP000295578">
    <property type="component" value="Unassembled WGS sequence"/>
</dbReference>
<dbReference type="GO" id="GO:0008395">
    <property type="term" value="F:steroid hydroxylase activity"/>
    <property type="evidence" value="ECO:0007669"/>
    <property type="project" value="TreeGrafter"/>
</dbReference>
<comment type="similarity">
    <text evidence="1 7">Belongs to the cytochrome P450 family.</text>
</comment>
<protein>
    <submittedName>
        <fullName evidence="8">Cytochrome P450</fullName>
    </submittedName>
</protein>
<evidence type="ECO:0000256" key="3">
    <source>
        <dbReference type="ARBA" id="ARBA00022723"/>
    </source>
</evidence>